<dbReference type="Proteomes" id="UP000008783">
    <property type="component" value="Unassembled WGS sequence"/>
</dbReference>
<organism evidence="3 4">
    <name type="scientific">Puccinia graminis f. sp. tritici (strain CRL 75-36-700-3 / race SCCL)</name>
    <name type="common">Black stem rust fungus</name>
    <dbReference type="NCBI Taxonomy" id="418459"/>
    <lineage>
        <taxon>Eukaryota</taxon>
        <taxon>Fungi</taxon>
        <taxon>Dikarya</taxon>
        <taxon>Basidiomycota</taxon>
        <taxon>Pucciniomycotina</taxon>
        <taxon>Pucciniomycetes</taxon>
        <taxon>Pucciniales</taxon>
        <taxon>Pucciniaceae</taxon>
        <taxon>Puccinia</taxon>
    </lineage>
</organism>
<dbReference type="PANTHER" id="PTHR34605">
    <property type="entry name" value="PHAGE_INTEGRASE DOMAIN-CONTAINING PROTEIN"/>
    <property type="match status" value="1"/>
</dbReference>
<evidence type="ECO:0000256" key="1">
    <source>
        <dbReference type="ARBA" id="ARBA00023125"/>
    </source>
</evidence>
<evidence type="ECO:0000256" key="2">
    <source>
        <dbReference type="ARBA" id="ARBA00023172"/>
    </source>
</evidence>
<dbReference type="PANTHER" id="PTHR34605:SF3">
    <property type="entry name" value="P CELL-TYPE AGGLUTINATION PROTEIN MAP4-LIKE-RELATED"/>
    <property type="match status" value="1"/>
</dbReference>
<dbReference type="AlphaFoldDB" id="E3KCL6"/>
<dbReference type="VEuPathDB" id="FungiDB:PGTG_07565"/>
<name>E3KCL6_PUCGT</name>
<dbReference type="RefSeq" id="XP_003326587.2">
    <property type="nucleotide sequence ID" value="XM_003326539.2"/>
</dbReference>
<dbReference type="Gene3D" id="1.10.443.10">
    <property type="entry name" value="Intergrase catalytic core"/>
    <property type="match status" value="1"/>
</dbReference>
<dbReference type="KEGG" id="pgr:PGTG_07565"/>
<dbReference type="GeneID" id="10529540"/>
<dbReference type="Gene3D" id="1.10.150.130">
    <property type="match status" value="1"/>
</dbReference>
<evidence type="ECO:0000313" key="4">
    <source>
        <dbReference type="Proteomes" id="UP000008783"/>
    </source>
</evidence>
<keyword evidence="4" id="KW-1185">Reference proteome</keyword>
<keyword evidence="2" id="KW-0233">DNA recombination</keyword>
<dbReference type="InterPro" id="IPR010998">
    <property type="entry name" value="Integrase_recombinase_N"/>
</dbReference>
<reference evidence="4" key="2">
    <citation type="journal article" date="2011" name="Proc. Natl. Acad. Sci. U.S.A.">
        <title>Obligate biotrophy features unraveled by the genomic analysis of rust fungi.</title>
        <authorList>
            <person name="Duplessis S."/>
            <person name="Cuomo C.A."/>
            <person name="Lin Y.-C."/>
            <person name="Aerts A."/>
            <person name="Tisserant E."/>
            <person name="Veneault-Fourrey C."/>
            <person name="Joly D.L."/>
            <person name="Hacquard S."/>
            <person name="Amselem J."/>
            <person name="Cantarel B.L."/>
            <person name="Chiu R."/>
            <person name="Coutinho P.M."/>
            <person name="Feau N."/>
            <person name="Field M."/>
            <person name="Frey P."/>
            <person name="Gelhaye E."/>
            <person name="Goldberg J."/>
            <person name="Grabherr M.G."/>
            <person name="Kodira C.D."/>
            <person name="Kohler A."/>
            <person name="Kuees U."/>
            <person name="Lindquist E.A."/>
            <person name="Lucas S.M."/>
            <person name="Mago R."/>
            <person name="Mauceli E."/>
            <person name="Morin E."/>
            <person name="Murat C."/>
            <person name="Pangilinan J.L."/>
            <person name="Park R."/>
            <person name="Pearson M."/>
            <person name="Quesneville H."/>
            <person name="Rouhier N."/>
            <person name="Sakthikumar S."/>
            <person name="Salamov A.A."/>
            <person name="Schmutz J."/>
            <person name="Selles B."/>
            <person name="Shapiro H."/>
            <person name="Tanguay P."/>
            <person name="Tuskan G.A."/>
            <person name="Henrissat B."/>
            <person name="Van de Peer Y."/>
            <person name="Rouze P."/>
            <person name="Ellis J.G."/>
            <person name="Dodds P.N."/>
            <person name="Schein J.E."/>
            <person name="Zhong S."/>
            <person name="Hamelin R.C."/>
            <person name="Grigoriev I.V."/>
            <person name="Szabo L.J."/>
            <person name="Martin F."/>
        </authorList>
    </citation>
    <scope>NUCLEOTIDE SEQUENCE [LARGE SCALE GENOMIC DNA]</scope>
    <source>
        <strain evidence="4">CRL 75-36-700-3 / race SCCL</strain>
    </source>
</reference>
<evidence type="ECO:0000313" key="3">
    <source>
        <dbReference type="EMBL" id="EFP82168.2"/>
    </source>
</evidence>
<evidence type="ECO:0008006" key="5">
    <source>
        <dbReference type="Google" id="ProtNLM"/>
    </source>
</evidence>
<dbReference type="GO" id="GO:0015074">
    <property type="term" value="P:DNA integration"/>
    <property type="evidence" value="ECO:0007669"/>
    <property type="project" value="InterPro"/>
</dbReference>
<dbReference type="GO" id="GO:0003677">
    <property type="term" value="F:DNA binding"/>
    <property type="evidence" value="ECO:0007669"/>
    <property type="project" value="UniProtKB-KW"/>
</dbReference>
<dbReference type="SUPFAM" id="SSF47823">
    <property type="entry name" value="lambda integrase-like, N-terminal domain"/>
    <property type="match status" value="1"/>
</dbReference>
<dbReference type="InterPro" id="IPR013762">
    <property type="entry name" value="Integrase-like_cat_sf"/>
</dbReference>
<dbReference type="HOGENOM" id="CLU_003292_5_0_1"/>
<reference key="1">
    <citation type="submission" date="2007-01" db="EMBL/GenBank/DDBJ databases">
        <title>The Genome Sequence of Puccinia graminis f. sp. tritici Strain CRL 75-36-700-3.</title>
        <authorList>
            <consortium name="The Broad Institute Genome Sequencing Platform"/>
            <person name="Birren B."/>
            <person name="Lander E."/>
            <person name="Galagan J."/>
            <person name="Nusbaum C."/>
            <person name="Devon K."/>
            <person name="Cuomo C."/>
            <person name="Jaffe D."/>
            <person name="Butler J."/>
            <person name="Alvarez P."/>
            <person name="Gnerre S."/>
            <person name="Grabherr M."/>
            <person name="Mauceli E."/>
            <person name="Brockman W."/>
            <person name="Young S."/>
            <person name="LaButti K."/>
            <person name="Sykes S."/>
            <person name="DeCaprio D."/>
            <person name="Crawford M."/>
            <person name="Koehrsen M."/>
            <person name="Engels R."/>
            <person name="Montgomery P."/>
            <person name="Pearson M."/>
            <person name="Howarth C."/>
            <person name="Larson L."/>
            <person name="White J."/>
            <person name="Zeng Q."/>
            <person name="Kodira C."/>
            <person name="Yandava C."/>
            <person name="Alvarado L."/>
            <person name="O'Leary S."/>
            <person name="Szabo L."/>
            <person name="Dean R."/>
            <person name="Schein J."/>
        </authorList>
    </citation>
    <scope>NUCLEOTIDE SEQUENCE</scope>
    <source>
        <strain>CRL 75-36-700-3</strain>
    </source>
</reference>
<dbReference type="InParanoid" id="E3KCL6"/>
<dbReference type="OrthoDB" id="2506773at2759"/>
<sequence>MELSKIPHFTSTRTTHIPLNWKHKHIISAWSWSTVLSYNAGVKKFLNFITQTSGYFSLPATTKQLFKFCLWAGRTDTAPSTGPITSKTLTKYLFAIQAWHLFHGFTYLMESKAQINLVLKACAKKDTEFNLKKEKTAIHIPQLKVLVELLSKGDKAEKAIANLMLVTFWGMCRMKEVTYSKRQGKLCRTDSIMTSDVSFRRSKTNTIATISLRGAKTAKPGEVQIIKLSSKPNKLCPVAAILRRLEEAGNSDTSLFGFFEEGIRNHITREIAMLKISQITISRAFPGITGHSFRVGGASLRHTLGIPVRHICNLGRWKSDSYKLYIKPYEQEDIDNALILLANNSETLV</sequence>
<keyword evidence="1" id="KW-0238">DNA-binding</keyword>
<dbReference type="InterPro" id="IPR011010">
    <property type="entry name" value="DNA_brk_join_enz"/>
</dbReference>
<accession>E3KCL6</accession>
<dbReference type="GO" id="GO:0006310">
    <property type="term" value="P:DNA recombination"/>
    <property type="evidence" value="ECO:0007669"/>
    <property type="project" value="UniProtKB-KW"/>
</dbReference>
<dbReference type="InterPro" id="IPR052925">
    <property type="entry name" value="Phage_Integrase-like_Recomb"/>
</dbReference>
<protein>
    <recommendedName>
        <fullName evidence="5">Tyr recombinase domain-containing protein</fullName>
    </recommendedName>
</protein>
<dbReference type="SUPFAM" id="SSF56349">
    <property type="entry name" value="DNA breaking-rejoining enzymes"/>
    <property type="match status" value="1"/>
</dbReference>
<dbReference type="EMBL" id="DS178281">
    <property type="protein sequence ID" value="EFP82168.2"/>
    <property type="molecule type" value="Genomic_DNA"/>
</dbReference>
<proteinExistence type="predicted"/>
<gene>
    <name evidence="3" type="ORF">PGTG_07565</name>
</gene>